<keyword evidence="1" id="KW-0812">Transmembrane</keyword>
<keyword evidence="1" id="KW-1133">Transmembrane helix</keyword>
<dbReference type="RefSeq" id="WP_259869398.1">
    <property type="nucleotide sequence ID" value="NZ_JAMQJZ010000010.1"/>
</dbReference>
<name>A0A9X3WNF8_9BACI</name>
<accession>A0A9X3WNF8</accession>
<organism evidence="2 3">
    <name type="scientific">Aquibacillus koreensis</name>
    <dbReference type="NCBI Taxonomy" id="279446"/>
    <lineage>
        <taxon>Bacteria</taxon>
        <taxon>Bacillati</taxon>
        <taxon>Bacillota</taxon>
        <taxon>Bacilli</taxon>
        <taxon>Bacillales</taxon>
        <taxon>Bacillaceae</taxon>
        <taxon>Aquibacillus</taxon>
    </lineage>
</organism>
<gene>
    <name evidence="2" type="ORF">NC661_13575</name>
</gene>
<protein>
    <submittedName>
        <fullName evidence="2">Uncharacterized protein</fullName>
    </submittedName>
</protein>
<evidence type="ECO:0000256" key="1">
    <source>
        <dbReference type="SAM" id="Phobius"/>
    </source>
</evidence>
<feature type="transmembrane region" description="Helical" evidence="1">
    <location>
        <begin position="7"/>
        <end position="25"/>
    </location>
</feature>
<proteinExistence type="predicted"/>
<keyword evidence="1" id="KW-0472">Membrane</keyword>
<sequence>MKLKIKGLLIAVLVGIVAVIIFAIIKSNFFVEAILVFFIGGLGATIGNYYSNSKN</sequence>
<dbReference type="AlphaFoldDB" id="A0A9X3WNF8"/>
<dbReference type="Proteomes" id="UP001145072">
    <property type="component" value="Unassembled WGS sequence"/>
</dbReference>
<evidence type="ECO:0000313" key="3">
    <source>
        <dbReference type="Proteomes" id="UP001145072"/>
    </source>
</evidence>
<comment type="caution">
    <text evidence="2">The sequence shown here is derived from an EMBL/GenBank/DDBJ whole genome shotgun (WGS) entry which is preliminary data.</text>
</comment>
<feature type="transmembrane region" description="Helical" evidence="1">
    <location>
        <begin position="31"/>
        <end position="50"/>
    </location>
</feature>
<keyword evidence="3" id="KW-1185">Reference proteome</keyword>
<evidence type="ECO:0000313" key="2">
    <source>
        <dbReference type="EMBL" id="MDC3421401.1"/>
    </source>
</evidence>
<reference evidence="2" key="1">
    <citation type="submission" date="2022-06" db="EMBL/GenBank/DDBJ databases">
        <title>Aquibacillus sp. a new bacterium isolated from soil saline samples.</title>
        <authorList>
            <person name="Galisteo C."/>
            <person name="De La Haba R."/>
            <person name="Sanchez-Porro C."/>
            <person name="Ventosa A."/>
        </authorList>
    </citation>
    <scope>NUCLEOTIDE SEQUENCE</scope>
    <source>
        <strain evidence="2">JCM 12387</strain>
    </source>
</reference>
<dbReference type="EMBL" id="JAMQJZ010000010">
    <property type="protein sequence ID" value="MDC3421401.1"/>
    <property type="molecule type" value="Genomic_DNA"/>
</dbReference>